<dbReference type="PANTHER" id="PTHR14136:SF17">
    <property type="entry name" value="BTB_POZ DOMAIN-CONTAINING PROTEIN KCTD9"/>
    <property type="match status" value="1"/>
</dbReference>
<feature type="region of interest" description="Disordered" evidence="2">
    <location>
        <begin position="351"/>
        <end position="397"/>
    </location>
</feature>
<dbReference type="EMBL" id="CP012159">
    <property type="protein sequence ID" value="AKT41274.1"/>
    <property type="molecule type" value="Genomic_DNA"/>
</dbReference>
<dbReference type="PANTHER" id="PTHR14136">
    <property type="entry name" value="BTB_POZ DOMAIN-CONTAINING PROTEIN KCTD9"/>
    <property type="match status" value="1"/>
</dbReference>
<evidence type="ECO:0000313" key="5">
    <source>
        <dbReference type="Proteomes" id="UP000067626"/>
    </source>
</evidence>
<dbReference type="SUPFAM" id="SSF141571">
    <property type="entry name" value="Pentapeptide repeat-like"/>
    <property type="match status" value="2"/>
</dbReference>
<evidence type="ECO:0000256" key="1">
    <source>
        <dbReference type="SAM" id="Coils"/>
    </source>
</evidence>
<dbReference type="InterPro" id="IPR018683">
    <property type="entry name" value="DUF2169"/>
</dbReference>
<dbReference type="InterPro" id="IPR001646">
    <property type="entry name" value="5peptide_repeat"/>
</dbReference>
<dbReference type="AlphaFoldDB" id="A0A0K1EK83"/>
<dbReference type="PATRIC" id="fig|52.7.peg.6023"/>
<feature type="domain" description="DUF2169" evidence="3">
    <location>
        <begin position="21"/>
        <end position="297"/>
    </location>
</feature>
<accession>A0A0K1EK83</accession>
<dbReference type="KEGG" id="ccro:CMC5_054410"/>
<dbReference type="InterPro" id="IPR051082">
    <property type="entry name" value="Pentapeptide-BTB/POZ_domain"/>
</dbReference>
<dbReference type="RefSeq" id="WP_050433077.1">
    <property type="nucleotide sequence ID" value="NZ_CP012159.1"/>
</dbReference>
<dbReference type="Gene3D" id="2.160.20.80">
    <property type="entry name" value="E3 ubiquitin-protein ligase SopA"/>
    <property type="match status" value="2"/>
</dbReference>
<proteinExistence type="predicted"/>
<dbReference type="Pfam" id="PF00805">
    <property type="entry name" value="Pentapeptide"/>
    <property type="match status" value="5"/>
</dbReference>
<organism evidence="4 5">
    <name type="scientific">Chondromyces crocatus</name>
    <dbReference type="NCBI Taxonomy" id="52"/>
    <lineage>
        <taxon>Bacteria</taxon>
        <taxon>Pseudomonadati</taxon>
        <taxon>Myxococcota</taxon>
        <taxon>Polyangia</taxon>
        <taxon>Polyangiales</taxon>
        <taxon>Polyangiaceae</taxon>
        <taxon>Chondromyces</taxon>
    </lineage>
</organism>
<keyword evidence="1" id="KW-0175">Coiled coil</keyword>
<name>A0A0K1EK83_CHOCO</name>
<protein>
    <recommendedName>
        <fullName evidence="3">DUF2169 domain-containing protein</fullName>
    </recommendedName>
</protein>
<gene>
    <name evidence="4" type="ORF">CMC5_054410</name>
</gene>
<sequence>MKVIKPQRLGVLTRSWEYRGDFYFTVSILAFFPFESPSFLLPEVRLWQLLAEELGRDLAFDEVMPKPSPELLVTGSACPAGGTPQPVCAVRVQLGSVDKRLYVVGDRVWDFGGPSKPVPFTRMPITWSNAFGGPGFAQNPLGKGIAKIQDAQGKEIHPLPNVENPKTLLKKPEDRPAPEGFGAYDITWPQRADKFGTYDKRWLEERFPGFADDADLSLFNVAPKDQRFEGELRGDEPFRVENMHPDHPVQTSRLPGVRGRCFITQKTKDGDVFREIPTRLDTVHLLPSAGRGVVIFRGTTTLSEDDAHDVAHLVVAAETLGAPARSIDHYREVLAGRLDKKRGALLALKDSDLLPPEAPPEVPLPDAKGSDMDDLSVTKNLQERNQRKRLEKELEKSRAQMVAMGLDPDKHVPKAPEPEKVPSLEELPDYLEAADAQVADARKQADDAMAKAKADLKETCAQAGLDYEKTLADTQKGGGGPPKFSAEKEMENLRLSREHMKAAGIAIPVDPKAPSDEELAQRLRTIEQQLQHAYWQFAHVYPEADLPDEKAAAALREEVIDAHRSGKGLGGRDLTGVDLTGLNLSGIDLEHAFLERARLAGANLSGARLSGAVLVRADLTGANLEGAELRAANLGRANLTGAKLTGGINLAGATLMYADLSGAVFDGATLHRVDLFEAKFQGASFAKVEAVMLNFVQVDLSGVNFAGAQLIKCSFLESQLDDVDFSGATMTQSVFVEARGERTRWRNAKAENLRMVKESAFPGADFLGASLEGSNLRGTNLEGAEMSGANFNRADLSECNLKKAKLYRATGIGALLVRADLTGANLTSANLMQAILQKAKLAGASFKGANLFRADLARSVGDKATSFEDALVDQVRHVAAPGGGAV</sequence>
<feature type="compositionally biased region" description="Basic and acidic residues" evidence="2">
    <location>
        <begin position="381"/>
        <end position="397"/>
    </location>
</feature>
<keyword evidence="5" id="KW-1185">Reference proteome</keyword>
<dbReference type="OrthoDB" id="233093at2"/>
<reference evidence="4 5" key="1">
    <citation type="submission" date="2015-07" db="EMBL/GenBank/DDBJ databases">
        <title>Genome analysis of myxobacterium Chondromyces crocatus Cm c5 reveals a high potential for natural compound synthesis and the genetic basis for the loss of fruiting body formation.</title>
        <authorList>
            <person name="Zaburannyi N."/>
            <person name="Bunk B."/>
            <person name="Maier J."/>
            <person name="Overmann J."/>
            <person name="Mueller R."/>
        </authorList>
    </citation>
    <scope>NUCLEOTIDE SEQUENCE [LARGE SCALE GENOMIC DNA]</scope>
    <source>
        <strain evidence="4 5">Cm c5</strain>
    </source>
</reference>
<dbReference type="STRING" id="52.CMC5_054410"/>
<dbReference type="Proteomes" id="UP000067626">
    <property type="component" value="Chromosome"/>
</dbReference>
<evidence type="ECO:0000259" key="3">
    <source>
        <dbReference type="Pfam" id="PF09937"/>
    </source>
</evidence>
<evidence type="ECO:0000313" key="4">
    <source>
        <dbReference type="EMBL" id="AKT41274.1"/>
    </source>
</evidence>
<feature type="coiled-coil region" evidence="1">
    <location>
        <begin position="431"/>
        <end position="462"/>
    </location>
</feature>
<evidence type="ECO:0000256" key="2">
    <source>
        <dbReference type="SAM" id="MobiDB-lite"/>
    </source>
</evidence>
<dbReference type="Pfam" id="PF09937">
    <property type="entry name" value="DUF2169"/>
    <property type="match status" value="1"/>
</dbReference>
<feature type="region of interest" description="Disordered" evidence="2">
    <location>
        <begin position="157"/>
        <end position="176"/>
    </location>
</feature>